<sequence length="70" mass="7873">MVLAQLDFVRRAETVHFLDPPGTGKSHSLPGRACWQVREEGDSAWRGLRQSGQERLPRDLSWADRSVAQG</sequence>
<dbReference type="EMBL" id="CP127247">
    <property type="protein sequence ID" value="WIY27418.1"/>
    <property type="molecule type" value="Genomic_DNA"/>
</dbReference>
<organism evidence="1 2">
    <name type="scientific">Parasedimentitalea psychrophila</name>
    <dbReference type="NCBI Taxonomy" id="2997337"/>
    <lineage>
        <taxon>Bacteria</taxon>
        <taxon>Pseudomonadati</taxon>
        <taxon>Pseudomonadota</taxon>
        <taxon>Alphaproteobacteria</taxon>
        <taxon>Rhodobacterales</taxon>
        <taxon>Paracoccaceae</taxon>
        <taxon>Parasedimentitalea</taxon>
    </lineage>
</organism>
<dbReference type="RefSeq" id="WP_270919420.1">
    <property type="nucleotide sequence ID" value="NZ_CP127247.1"/>
</dbReference>
<protein>
    <submittedName>
        <fullName evidence="1">Uncharacterized protein</fullName>
    </submittedName>
</protein>
<reference evidence="1 2" key="1">
    <citation type="submission" date="2023-06" db="EMBL/GenBank/DDBJ databases">
        <title>Parasedimentitalea psychrophila sp. nov., a psychrophilic bacterium isolated from deep-sea sediment.</title>
        <authorList>
            <person name="Li A."/>
        </authorList>
    </citation>
    <scope>NUCLEOTIDE SEQUENCE [LARGE SCALE GENOMIC DNA]</scope>
    <source>
        <strain evidence="1 2">QS115</strain>
    </source>
</reference>
<keyword evidence="2" id="KW-1185">Reference proteome</keyword>
<gene>
    <name evidence="1" type="ORF">QPJ95_11180</name>
</gene>
<evidence type="ECO:0000313" key="1">
    <source>
        <dbReference type="EMBL" id="WIY27418.1"/>
    </source>
</evidence>
<proteinExistence type="predicted"/>
<accession>A0A9Y2L325</accession>
<evidence type="ECO:0000313" key="2">
    <source>
        <dbReference type="Proteomes" id="UP001238334"/>
    </source>
</evidence>
<dbReference type="Proteomes" id="UP001238334">
    <property type="component" value="Chromosome"/>
</dbReference>
<dbReference type="AlphaFoldDB" id="A0A9Y2L325"/>
<name>A0A9Y2L325_9RHOB</name>
<dbReference type="KEGG" id="ppso:QPJ95_11180"/>